<proteinExistence type="predicted"/>
<sequence>MTFTGERVGGPRALVINLESRPDRRRWMCRSCLPALSEAGADAALLPAVTVTEKGTPAPWWPLSESKLKATEDRWRRLFPQEPLGHKEIRRFYGREISTGEVGVFLSHRAAWQAAKGAPFALILEDDAVPVSFLPPQEEEAQEAYLQLCCRRWAALWAALLEAIRTLEAKQIPWHLLLLGRHRFGEDEKILGECDLVLAGFSTCLHAYCVSPEGADLLLELTDSEMIIPMDDLLPGLWSGQHPREDVESLCQEGAGKLRVAAFREDLAWQLESLPAADGRPIAELFRSLMRSDVDMGGDWEQLAERRLGRLPLARICGAAGLRACQAAAASCRELREGLAPPKWRQLALQLLQEQQGCEEDPFLPRIQGWVLTCLDLLARSSERESPGAQLVACPELGLRFGALRRAAEALDLGDFPGGKVERRSAIGAEDFRRSFELGGKPLVLQDFAVQATSSGSAWSVERLGEVLQQRPCRCHVQDDTMATATAGRNKVSVIRLPFNEYLKYMDMHQDSEPLYLFQELDPDIRQAVDPNFHAPVLFQEDFLLDAKEPPEGFTGLNGWLLLGPAGAGSRWHFDPWGTAAWSGRPAGQEPSLRGLQALGLRGTRPVRTQSAAQSAGGAQRLGGGPVLLRRPTGAGPRGRAGDPSGR</sequence>
<name>A0AA36J436_9DINO</name>
<keyword evidence="4" id="KW-1185">Reference proteome</keyword>
<dbReference type="CDD" id="cd06532">
    <property type="entry name" value="Glyco_transf_25"/>
    <property type="match status" value="1"/>
</dbReference>
<dbReference type="SUPFAM" id="SSF51197">
    <property type="entry name" value="Clavaminate synthase-like"/>
    <property type="match status" value="1"/>
</dbReference>
<evidence type="ECO:0000313" key="4">
    <source>
        <dbReference type="Proteomes" id="UP001178507"/>
    </source>
</evidence>
<feature type="compositionally biased region" description="Low complexity" evidence="1">
    <location>
        <begin position="610"/>
        <end position="619"/>
    </location>
</feature>
<dbReference type="AlphaFoldDB" id="A0AA36J436"/>
<dbReference type="InterPro" id="IPR002654">
    <property type="entry name" value="Glyco_trans_25"/>
</dbReference>
<protein>
    <recommendedName>
        <fullName evidence="2">Glycosyl transferase family 25 domain-containing protein</fullName>
    </recommendedName>
</protein>
<dbReference type="Pfam" id="PF01755">
    <property type="entry name" value="Glyco_transf_25"/>
    <property type="match status" value="1"/>
</dbReference>
<feature type="domain" description="Glycosyl transferase family 25" evidence="2">
    <location>
        <begin position="13"/>
        <end position="129"/>
    </location>
</feature>
<dbReference type="InterPro" id="IPR050910">
    <property type="entry name" value="JMJD6_ArgDemeth/LysHydrox"/>
</dbReference>
<organism evidence="3 4">
    <name type="scientific">Effrenium voratum</name>
    <dbReference type="NCBI Taxonomy" id="2562239"/>
    <lineage>
        <taxon>Eukaryota</taxon>
        <taxon>Sar</taxon>
        <taxon>Alveolata</taxon>
        <taxon>Dinophyceae</taxon>
        <taxon>Suessiales</taxon>
        <taxon>Symbiodiniaceae</taxon>
        <taxon>Effrenium</taxon>
    </lineage>
</organism>
<evidence type="ECO:0000313" key="3">
    <source>
        <dbReference type="EMBL" id="CAJ1398169.1"/>
    </source>
</evidence>
<dbReference type="GO" id="GO:0005737">
    <property type="term" value="C:cytoplasm"/>
    <property type="evidence" value="ECO:0007669"/>
    <property type="project" value="TreeGrafter"/>
</dbReference>
<dbReference type="Proteomes" id="UP001178507">
    <property type="component" value="Unassembled WGS sequence"/>
</dbReference>
<gene>
    <name evidence="3" type="ORF">EVOR1521_LOCUS22028</name>
</gene>
<comment type="caution">
    <text evidence="3">The sequence shown here is derived from an EMBL/GenBank/DDBJ whole genome shotgun (WGS) entry which is preliminary data.</text>
</comment>
<reference evidence="3" key="1">
    <citation type="submission" date="2023-08" db="EMBL/GenBank/DDBJ databases">
        <authorList>
            <person name="Chen Y."/>
            <person name="Shah S."/>
            <person name="Dougan E. K."/>
            <person name="Thang M."/>
            <person name="Chan C."/>
        </authorList>
    </citation>
    <scope>NUCLEOTIDE SEQUENCE</scope>
</reference>
<dbReference type="EMBL" id="CAUJNA010003293">
    <property type="protein sequence ID" value="CAJ1398169.1"/>
    <property type="molecule type" value="Genomic_DNA"/>
</dbReference>
<accession>A0AA36J436</accession>
<dbReference type="PANTHER" id="PTHR12480">
    <property type="entry name" value="ARGININE DEMETHYLASE AND LYSYL-HYDROXYLASE JMJD"/>
    <property type="match status" value="1"/>
</dbReference>
<evidence type="ECO:0000259" key="2">
    <source>
        <dbReference type="Pfam" id="PF01755"/>
    </source>
</evidence>
<evidence type="ECO:0000256" key="1">
    <source>
        <dbReference type="SAM" id="MobiDB-lite"/>
    </source>
</evidence>
<dbReference type="Gene3D" id="2.60.120.650">
    <property type="entry name" value="Cupin"/>
    <property type="match status" value="1"/>
</dbReference>
<feature type="region of interest" description="Disordered" evidence="1">
    <location>
        <begin position="603"/>
        <end position="647"/>
    </location>
</feature>
<dbReference type="PANTHER" id="PTHR12480:SF35">
    <property type="entry name" value="TRANSCRIPTION FACTOR JUMONJI, JMJC DOMAIN-CONTAINING PROTEIN"/>
    <property type="match status" value="1"/>
</dbReference>